<dbReference type="InterPro" id="IPR014044">
    <property type="entry name" value="CAP_dom"/>
</dbReference>
<organism evidence="4 5">
    <name type="scientific">Lactococcus termiticola</name>
    <dbReference type="NCBI Taxonomy" id="2169526"/>
    <lineage>
        <taxon>Bacteria</taxon>
        <taxon>Bacillati</taxon>
        <taxon>Bacillota</taxon>
        <taxon>Bacilli</taxon>
        <taxon>Lactobacillales</taxon>
        <taxon>Streptococcaceae</taxon>
        <taxon>Lactococcus</taxon>
    </lineage>
</organism>
<proteinExistence type="predicted"/>
<feature type="domain" description="DUF5648" evidence="3">
    <location>
        <begin position="30"/>
        <end position="157"/>
    </location>
</feature>
<evidence type="ECO:0000259" key="3">
    <source>
        <dbReference type="Pfam" id="PF18885"/>
    </source>
</evidence>
<feature type="chain" id="PRO_5015363107" evidence="1">
    <location>
        <begin position="28"/>
        <end position="335"/>
    </location>
</feature>
<dbReference type="RefSeq" id="WP_109245729.1">
    <property type="nucleotide sequence ID" value="NZ_BFFO01000004.1"/>
</dbReference>
<dbReference type="OrthoDB" id="9772095at2"/>
<keyword evidence="1" id="KW-0732">Signal</keyword>
<dbReference type="AlphaFoldDB" id="A0A2R5HJI4"/>
<dbReference type="Pfam" id="PF00188">
    <property type="entry name" value="CAP"/>
    <property type="match status" value="1"/>
</dbReference>
<evidence type="ECO:0000313" key="5">
    <source>
        <dbReference type="Proteomes" id="UP000245021"/>
    </source>
</evidence>
<feature type="signal peptide" evidence="1">
    <location>
        <begin position="1"/>
        <end position="27"/>
    </location>
</feature>
<dbReference type="Pfam" id="PF18885">
    <property type="entry name" value="DUF5648"/>
    <property type="match status" value="1"/>
</dbReference>
<gene>
    <name evidence="4" type="ORF">NtB2_00884</name>
</gene>
<dbReference type="EMBL" id="BFFO01000004">
    <property type="protein sequence ID" value="GBG96760.1"/>
    <property type="molecule type" value="Genomic_DNA"/>
</dbReference>
<sequence>MKKALISLLAMMAVVFFSGLMTKEGHAATIYRNYNLLTGEHLYSSYNEWNTLPTKSAYWQQDTVTFSAPSKGASVYRLYNSRSGEHLYTTGLNEKNTLARRGWTYEGVAFHSGGKVKVYRLYNPKAGIGAHLNTASSLEKNTLVKRGWKYEGIAWYANASGTTPANITVTLKYNPNYRPNSDAISKWMVYYMNQLRQINGIKAMTHVDSLMLKYAKADVAVMDKKNIMVDHAAGKKPEEKFYNASSYGYRGSDQETAYLQLVNWYNEVGNVDKKTYPYGHRATLLYGGTGIGMAVSNKGYASLELRGTTDWNAWQKINKGAAAKGLQRVTFKYVR</sequence>
<accession>A0A2R5HJI4</accession>
<reference evidence="4 5" key="1">
    <citation type="journal article" date="2018" name="Genome Announc.">
        <title>Draft Genome Sequence of Lactococcus sp. Strain NtB2 (JCM 32569), Isolated from the Gut of the Higher Termite Nasutitermes takasagoensis.</title>
        <authorList>
            <person name="Noda S."/>
            <person name="Aihara C."/>
            <person name="Yuki M."/>
            <person name="Ohkuma M."/>
        </authorList>
    </citation>
    <scope>NUCLEOTIDE SEQUENCE [LARGE SCALE GENOMIC DNA]</scope>
    <source>
        <strain evidence="4 5">NtB2</strain>
    </source>
</reference>
<dbReference type="Proteomes" id="UP000245021">
    <property type="component" value="Unassembled WGS sequence"/>
</dbReference>
<dbReference type="InterPro" id="IPR043708">
    <property type="entry name" value="DUF5648"/>
</dbReference>
<protein>
    <submittedName>
        <fullName evidence="4">Uncharacterized protein</fullName>
    </submittedName>
</protein>
<name>A0A2R5HJI4_9LACT</name>
<evidence type="ECO:0000256" key="1">
    <source>
        <dbReference type="SAM" id="SignalP"/>
    </source>
</evidence>
<feature type="domain" description="SCP" evidence="2">
    <location>
        <begin position="190"/>
        <end position="299"/>
    </location>
</feature>
<comment type="caution">
    <text evidence="4">The sequence shown here is derived from an EMBL/GenBank/DDBJ whole genome shotgun (WGS) entry which is preliminary data.</text>
</comment>
<evidence type="ECO:0000313" key="4">
    <source>
        <dbReference type="EMBL" id="GBG96760.1"/>
    </source>
</evidence>
<evidence type="ECO:0000259" key="2">
    <source>
        <dbReference type="Pfam" id="PF00188"/>
    </source>
</evidence>
<keyword evidence="5" id="KW-1185">Reference proteome</keyword>